<dbReference type="Proteomes" id="UP000462055">
    <property type="component" value="Unassembled WGS sequence"/>
</dbReference>
<organism evidence="2 3">
    <name type="scientific">Actinomadura physcomitrii</name>
    <dbReference type="NCBI Taxonomy" id="2650748"/>
    <lineage>
        <taxon>Bacteria</taxon>
        <taxon>Bacillati</taxon>
        <taxon>Actinomycetota</taxon>
        <taxon>Actinomycetes</taxon>
        <taxon>Streptosporangiales</taxon>
        <taxon>Thermomonosporaceae</taxon>
        <taxon>Actinomadura</taxon>
    </lineage>
</organism>
<evidence type="ECO:0000259" key="1">
    <source>
        <dbReference type="Pfam" id="PF01636"/>
    </source>
</evidence>
<dbReference type="PANTHER" id="PTHR21310">
    <property type="entry name" value="AMINOGLYCOSIDE PHOSPHOTRANSFERASE-RELATED-RELATED"/>
    <property type="match status" value="1"/>
</dbReference>
<reference evidence="2" key="1">
    <citation type="submission" date="2019-12" db="EMBL/GenBank/DDBJ databases">
        <title>Actinomadura physcomitrii sp. nov., a novel actinomycete isolated from moss [Physcomitrium sphaericum (Ludw) Fuernr].</title>
        <authorList>
            <person name="Zhuang X."/>
        </authorList>
    </citation>
    <scope>NUCLEOTIDE SEQUENCE [LARGE SCALE GENOMIC DNA]</scope>
    <source>
        <strain evidence="2">LD22</strain>
    </source>
</reference>
<dbReference type="EMBL" id="WBMS02000018">
    <property type="protein sequence ID" value="MWA03243.1"/>
    <property type="molecule type" value="Genomic_DNA"/>
</dbReference>
<keyword evidence="3" id="KW-1185">Reference proteome</keyword>
<dbReference type="GO" id="GO:0016740">
    <property type="term" value="F:transferase activity"/>
    <property type="evidence" value="ECO:0007669"/>
    <property type="project" value="UniProtKB-KW"/>
</dbReference>
<dbReference type="InterPro" id="IPR041726">
    <property type="entry name" value="ACAD10_11_N"/>
</dbReference>
<evidence type="ECO:0000313" key="3">
    <source>
        <dbReference type="Proteomes" id="UP000462055"/>
    </source>
</evidence>
<dbReference type="SUPFAM" id="SSF56112">
    <property type="entry name" value="Protein kinase-like (PK-like)"/>
    <property type="match status" value="1"/>
</dbReference>
<dbReference type="RefSeq" id="WP_151595783.1">
    <property type="nucleotide sequence ID" value="NZ_WBMS02000018.1"/>
</dbReference>
<dbReference type="InterPro" id="IPR051678">
    <property type="entry name" value="AGP_Transferase"/>
</dbReference>
<dbReference type="InterPro" id="IPR011009">
    <property type="entry name" value="Kinase-like_dom_sf"/>
</dbReference>
<sequence length="343" mass="37951">MSGTAEPAVEEITAALESFLRDALGDAAAPVVTGLHRSGSGSSRENWPFDAEWNDRGERARHRLLMRRDPPAAVVDTGRDMEFRLLRRLAATAVPAPRVLWLDDTGERLMRPTMIVERHPGEAHRAVLRDADPLGLGDKGRLALAERLCEVLAELHRVDVDATGIGEELEDPGENPARHELTRWERELDAHELEPQPGLRLAAAWLRDNLPEPPARTVLVHGDFRPANVLVHDGALSVLLDWELAHLGDPVDDLGWYTAPVYRREHFQPGWEPDDFLRRYTELTGIEVDPRALAFWQVLSMFRLAVIALTGIRAFCGGSDRPAAPADALIRQVLAAVPAAEGA</sequence>
<dbReference type="Gene3D" id="3.90.1200.10">
    <property type="match status" value="1"/>
</dbReference>
<dbReference type="PANTHER" id="PTHR21310:SF57">
    <property type="entry name" value="BLR2944 PROTEIN"/>
    <property type="match status" value="1"/>
</dbReference>
<feature type="domain" description="Aminoglycoside phosphotransferase" evidence="1">
    <location>
        <begin position="61"/>
        <end position="265"/>
    </location>
</feature>
<name>A0A6I4MC10_9ACTN</name>
<dbReference type="CDD" id="cd05154">
    <property type="entry name" value="ACAD10_11_N-like"/>
    <property type="match status" value="1"/>
</dbReference>
<evidence type="ECO:0000313" key="2">
    <source>
        <dbReference type="EMBL" id="MWA03243.1"/>
    </source>
</evidence>
<accession>A0A6I4MC10</accession>
<dbReference type="InterPro" id="IPR002575">
    <property type="entry name" value="Aminoglycoside_PTrfase"/>
</dbReference>
<comment type="caution">
    <text evidence="2">The sequence shown here is derived from an EMBL/GenBank/DDBJ whole genome shotgun (WGS) entry which is preliminary data.</text>
</comment>
<dbReference type="AlphaFoldDB" id="A0A6I4MC10"/>
<protein>
    <submittedName>
        <fullName evidence="2">Phosphotransferase</fullName>
    </submittedName>
</protein>
<proteinExistence type="predicted"/>
<dbReference type="Pfam" id="PF01636">
    <property type="entry name" value="APH"/>
    <property type="match status" value="1"/>
</dbReference>
<dbReference type="Gene3D" id="3.30.200.20">
    <property type="entry name" value="Phosphorylase Kinase, domain 1"/>
    <property type="match status" value="1"/>
</dbReference>
<gene>
    <name evidence="2" type="ORF">F8568_023265</name>
</gene>